<accession>A0A1T4NGX5</accession>
<dbReference type="GO" id="GO:0006426">
    <property type="term" value="P:glycyl-tRNA aminoacylation"/>
    <property type="evidence" value="ECO:0007669"/>
    <property type="project" value="UniProtKB-UniRule"/>
</dbReference>
<dbReference type="RefSeq" id="WP_078664999.1">
    <property type="nucleotide sequence ID" value="NZ_FUXM01000007.1"/>
</dbReference>
<evidence type="ECO:0000256" key="1">
    <source>
        <dbReference type="ARBA" id="ARBA00004496"/>
    </source>
</evidence>
<comment type="subunit">
    <text evidence="10">Tetramer of two alpha and two beta subunits.</text>
</comment>
<proteinExistence type="inferred from homology"/>
<dbReference type="OrthoDB" id="9775440at2"/>
<dbReference type="Pfam" id="PF02092">
    <property type="entry name" value="tRNA_synt_2f"/>
    <property type="match status" value="1"/>
</dbReference>
<dbReference type="GO" id="GO:0006420">
    <property type="term" value="P:arginyl-tRNA aminoacylation"/>
    <property type="evidence" value="ECO:0007669"/>
    <property type="project" value="InterPro"/>
</dbReference>
<dbReference type="PRINTS" id="PR01045">
    <property type="entry name" value="TRNASYNTHGB"/>
</dbReference>
<keyword evidence="6 10" id="KW-0067">ATP-binding</keyword>
<comment type="catalytic activity">
    <reaction evidence="9 10">
        <text>tRNA(Gly) + glycine + ATP = glycyl-tRNA(Gly) + AMP + diphosphate</text>
        <dbReference type="Rhea" id="RHEA:16013"/>
        <dbReference type="Rhea" id="RHEA-COMP:9664"/>
        <dbReference type="Rhea" id="RHEA-COMP:9683"/>
        <dbReference type="ChEBI" id="CHEBI:30616"/>
        <dbReference type="ChEBI" id="CHEBI:33019"/>
        <dbReference type="ChEBI" id="CHEBI:57305"/>
        <dbReference type="ChEBI" id="CHEBI:78442"/>
        <dbReference type="ChEBI" id="CHEBI:78522"/>
        <dbReference type="ChEBI" id="CHEBI:456215"/>
        <dbReference type="EC" id="6.1.1.14"/>
    </reaction>
</comment>
<evidence type="ECO:0000256" key="7">
    <source>
        <dbReference type="ARBA" id="ARBA00022917"/>
    </source>
</evidence>
<dbReference type="PROSITE" id="PS50861">
    <property type="entry name" value="AA_TRNA_LIGASE_II_GLYAB"/>
    <property type="match status" value="1"/>
</dbReference>
<dbReference type="GO" id="GO:0004814">
    <property type="term" value="F:arginine-tRNA ligase activity"/>
    <property type="evidence" value="ECO:0007669"/>
    <property type="project" value="InterPro"/>
</dbReference>
<dbReference type="EC" id="6.1.1.14" evidence="10"/>
<dbReference type="AlphaFoldDB" id="A0A1T4NGX5"/>
<dbReference type="HAMAP" id="MF_00255">
    <property type="entry name" value="Gly_tRNA_synth_beta"/>
    <property type="match status" value="1"/>
</dbReference>
<evidence type="ECO:0000256" key="4">
    <source>
        <dbReference type="ARBA" id="ARBA00022598"/>
    </source>
</evidence>
<dbReference type="PANTHER" id="PTHR30075">
    <property type="entry name" value="GLYCYL-TRNA SYNTHETASE"/>
    <property type="match status" value="1"/>
</dbReference>
<evidence type="ECO:0000256" key="2">
    <source>
        <dbReference type="ARBA" id="ARBA00008226"/>
    </source>
</evidence>
<keyword evidence="13" id="KW-1185">Reference proteome</keyword>
<dbReference type="EMBL" id="FUXM01000007">
    <property type="protein sequence ID" value="SJZ78510.1"/>
    <property type="molecule type" value="Genomic_DNA"/>
</dbReference>
<sequence>MTREFLLEIGTEEIPAKFLPGAIKQLEELAQKALDKEKLTYEQIRVWATPRRLVLNITGLPEKQADVTEEVKGPAKKAAFDAEGKPTKAVEGFARSQGVALADLLIKEVNGVEYVFARKEIKGRSTAEVMTELAPTFISGLSFPKPMRWAHYDFRFARPIRWLLCLLDDQVLEFKLENLVSGRLTYGHRVLGPGPFTVNHASEYRQLLLEKGYVMVDQEERRRQVWQQIQDLAAREGGQVEEDADLLEEIIYLLEYPTALCGSFEAEFLQLPDEVIITPMKEHQRYFPVRDQQGRLLNKFITVRNGTADYIEIVREGNEKVLRARLADARFFYEEDQKQPLAAYLPRLDKIVFQENLGTLGEKVQRIQNLTSYLAETLQVVAEEKEIAARTARLAKADLVTSMVYEFPELQGIMGRYYARLSGEREEVAQAIFEHYLPRFAGDMLPASVAGAMVSIADKLDTIVGCFAVGIQPTGSQDPYALRRQALGICHILLQRGWHLDLPAAINRAYAAIADKPGLKLDREKTVVEVMEFFRLRLRYILMEDEGLAYDTVDAVLAAGYADLTAAAERARALAKVRQEADFADVQTAFTRVVNLAKKDEGGQVVKELLQEPAEQALLAAWQAFREESEELLRAGRYEEWFKRASQLRPVIDRFFTEVMVMAKEEDLRRARLALLRELAADLSAAADLSKLA</sequence>
<dbReference type="InterPro" id="IPR015944">
    <property type="entry name" value="Gly-tRNA-synth_bsu"/>
</dbReference>
<evidence type="ECO:0000256" key="3">
    <source>
        <dbReference type="ARBA" id="ARBA00022490"/>
    </source>
</evidence>
<comment type="subcellular location">
    <subcellularLocation>
        <location evidence="1 10">Cytoplasm</location>
    </subcellularLocation>
</comment>
<organism evidence="12 13">
    <name type="scientific">Carboxydocella sporoproducens DSM 16521</name>
    <dbReference type="NCBI Taxonomy" id="1121270"/>
    <lineage>
        <taxon>Bacteria</taxon>
        <taxon>Bacillati</taxon>
        <taxon>Bacillota</taxon>
        <taxon>Clostridia</taxon>
        <taxon>Eubacteriales</taxon>
        <taxon>Clostridiales Family XVI. Incertae Sedis</taxon>
        <taxon>Carboxydocella</taxon>
    </lineage>
</organism>
<dbReference type="SUPFAM" id="SSF109604">
    <property type="entry name" value="HD-domain/PDEase-like"/>
    <property type="match status" value="1"/>
</dbReference>
<keyword evidence="4 10" id="KW-0436">Ligase</keyword>
<evidence type="ECO:0000256" key="6">
    <source>
        <dbReference type="ARBA" id="ARBA00022840"/>
    </source>
</evidence>
<reference evidence="13" key="1">
    <citation type="submission" date="2017-02" db="EMBL/GenBank/DDBJ databases">
        <authorList>
            <person name="Varghese N."/>
            <person name="Submissions S."/>
        </authorList>
    </citation>
    <scope>NUCLEOTIDE SEQUENCE [LARGE SCALE GENOMIC DNA]</scope>
    <source>
        <strain evidence="13">DSM 16521</strain>
    </source>
</reference>
<evidence type="ECO:0000259" key="11">
    <source>
        <dbReference type="Pfam" id="PF05746"/>
    </source>
</evidence>
<dbReference type="GO" id="GO:0005829">
    <property type="term" value="C:cytosol"/>
    <property type="evidence" value="ECO:0007669"/>
    <property type="project" value="TreeGrafter"/>
</dbReference>
<evidence type="ECO:0000313" key="12">
    <source>
        <dbReference type="EMBL" id="SJZ78510.1"/>
    </source>
</evidence>
<evidence type="ECO:0000256" key="8">
    <source>
        <dbReference type="ARBA" id="ARBA00023146"/>
    </source>
</evidence>
<evidence type="ECO:0000256" key="10">
    <source>
        <dbReference type="HAMAP-Rule" id="MF_00255"/>
    </source>
</evidence>
<dbReference type="NCBIfam" id="TIGR00211">
    <property type="entry name" value="glyS"/>
    <property type="match status" value="1"/>
</dbReference>
<dbReference type="Proteomes" id="UP000189933">
    <property type="component" value="Unassembled WGS sequence"/>
</dbReference>
<feature type="domain" description="DALR anticodon binding" evidence="11">
    <location>
        <begin position="586"/>
        <end position="686"/>
    </location>
</feature>
<keyword evidence="8 10" id="KW-0030">Aminoacyl-tRNA synthetase</keyword>
<protein>
    <recommendedName>
        <fullName evidence="10">Glycine--tRNA ligase beta subunit</fullName>
        <ecNumber evidence="10">6.1.1.14</ecNumber>
    </recommendedName>
    <alternativeName>
        <fullName evidence="10">Glycyl-tRNA synthetase beta subunit</fullName>
        <shortName evidence="10">GlyRS</shortName>
    </alternativeName>
</protein>
<keyword evidence="7 10" id="KW-0648">Protein biosynthesis</keyword>
<evidence type="ECO:0000313" key="13">
    <source>
        <dbReference type="Proteomes" id="UP000189933"/>
    </source>
</evidence>
<keyword evidence="5 10" id="KW-0547">Nucleotide-binding</keyword>
<keyword evidence="3 10" id="KW-0963">Cytoplasm</keyword>
<dbReference type="GO" id="GO:0004820">
    <property type="term" value="F:glycine-tRNA ligase activity"/>
    <property type="evidence" value="ECO:0007669"/>
    <property type="project" value="UniProtKB-UniRule"/>
</dbReference>
<dbReference type="InterPro" id="IPR008909">
    <property type="entry name" value="DALR_anticod-bd"/>
</dbReference>
<dbReference type="Pfam" id="PF05746">
    <property type="entry name" value="DALR_1"/>
    <property type="match status" value="1"/>
</dbReference>
<dbReference type="GO" id="GO:0005524">
    <property type="term" value="F:ATP binding"/>
    <property type="evidence" value="ECO:0007669"/>
    <property type="project" value="UniProtKB-UniRule"/>
</dbReference>
<comment type="similarity">
    <text evidence="2 10">Belongs to the class-II aminoacyl-tRNA synthetase family.</text>
</comment>
<dbReference type="InterPro" id="IPR006194">
    <property type="entry name" value="Gly-tRNA-synth_heterodimer"/>
</dbReference>
<evidence type="ECO:0000256" key="9">
    <source>
        <dbReference type="ARBA" id="ARBA00047937"/>
    </source>
</evidence>
<gene>
    <name evidence="10" type="primary">glyS</name>
    <name evidence="12" type="ORF">SAMN02745885_00902</name>
</gene>
<name>A0A1T4NGX5_9FIRM</name>
<evidence type="ECO:0000256" key="5">
    <source>
        <dbReference type="ARBA" id="ARBA00022741"/>
    </source>
</evidence>
<dbReference type="PANTHER" id="PTHR30075:SF2">
    <property type="entry name" value="GLYCINE--TRNA LIGASE, CHLOROPLASTIC_MITOCHONDRIAL 2"/>
    <property type="match status" value="1"/>
</dbReference>